<dbReference type="KEGG" id="saci:Sinac_5981"/>
<proteinExistence type="predicted"/>
<dbReference type="HOGENOM" id="CLU_1524155_0_0_0"/>
<evidence type="ECO:0000313" key="2">
    <source>
        <dbReference type="EMBL" id="AGA30092.1"/>
    </source>
</evidence>
<protein>
    <submittedName>
        <fullName evidence="2">Uncharacterized protein</fullName>
    </submittedName>
</protein>
<reference evidence="2 3" key="1">
    <citation type="submission" date="2012-02" db="EMBL/GenBank/DDBJ databases">
        <title>Complete sequence of chromosome of Singulisphaera acidiphila DSM 18658.</title>
        <authorList>
            <consortium name="US DOE Joint Genome Institute (JGI-PGF)"/>
            <person name="Lucas S."/>
            <person name="Copeland A."/>
            <person name="Lapidus A."/>
            <person name="Glavina del Rio T."/>
            <person name="Dalin E."/>
            <person name="Tice H."/>
            <person name="Bruce D."/>
            <person name="Goodwin L."/>
            <person name="Pitluck S."/>
            <person name="Peters L."/>
            <person name="Ovchinnikova G."/>
            <person name="Chertkov O."/>
            <person name="Kyrpides N."/>
            <person name="Mavromatis K."/>
            <person name="Ivanova N."/>
            <person name="Brettin T."/>
            <person name="Detter J.C."/>
            <person name="Han C."/>
            <person name="Larimer F."/>
            <person name="Land M."/>
            <person name="Hauser L."/>
            <person name="Markowitz V."/>
            <person name="Cheng J.-F."/>
            <person name="Hugenholtz P."/>
            <person name="Woyke T."/>
            <person name="Wu D."/>
            <person name="Tindall B."/>
            <person name="Pomrenke H."/>
            <person name="Brambilla E."/>
            <person name="Klenk H.-P."/>
            <person name="Eisen J.A."/>
        </authorList>
    </citation>
    <scope>NUCLEOTIDE SEQUENCE [LARGE SCALE GENOMIC DNA]</scope>
    <source>
        <strain evidence="3">ATCC BAA-1392 / DSM 18658 / VKM B-2454 / MOB10</strain>
    </source>
</reference>
<keyword evidence="3" id="KW-1185">Reference proteome</keyword>
<dbReference type="STRING" id="886293.Sinac_5981"/>
<feature type="transmembrane region" description="Helical" evidence="1">
    <location>
        <begin position="86"/>
        <end position="106"/>
    </location>
</feature>
<feature type="transmembrane region" description="Helical" evidence="1">
    <location>
        <begin position="12"/>
        <end position="34"/>
    </location>
</feature>
<accession>L0DLH5</accession>
<feature type="transmembrane region" description="Helical" evidence="1">
    <location>
        <begin position="148"/>
        <end position="171"/>
    </location>
</feature>
<name>L0DLH5_SINAD</name>
<evidence type="ECO:0000313" key="3">
    <source>
        <dbReference type="Proteomes" id="UP000010798"/>
    </source>
</evidence>
<sequence>MNLQSVPRQGLHLLDLTAMVVGYSLASVLVRAFWPAVEEPSFPVLCVLGIAFLWLGMAMSGPIVMLGHRRPGRESAESDAPESRTWAELAWLIIGFYWIGLTILVVPVRLHQTRVLDSAVLGVFPVLAAVGLRVFRPSRLSPPGGCRYWTHEAAIGLLVTWPFAWVALIILGKSLP</sequence>
<dbReference type="eggNOG" id="ENOG502ZEAG">
    <property type="taxonomic scope" value="Bacteria"/>
</dbReference>
<keyword evidence="1" id="KW-1133">Transmembrane helix</keyword>
<gene>
    <name evidence="2" type="ordered locus">Sinac_5981</name>
</gene>
<keyword evidence="1" id="KW-0812">Transmembrane</keyword>
<dbReference type="AlphaFoldDB" id="L0DLH5"/>
<feature type="transmembrane region" description="Helical" evidence="1">
    <location>
        <begin position="118"/>
        <end position="136"/>
    </location>
</feature>
<evidence type="ECO:0000256" key="1">
    <source>
        <dbReference type="SAM" id="Phobius"/>
    </source>
</evidence>
<feature type="transmembrane region" description="Helical" evidence="1">
    <location>
        <begin position="40"/>
        <end position="65"/>
    </location>
</feature>
<dbReference type="OrthoDB" id="284745at2"/>
<keyword evidence="1" id="KW-0472">Membrane</keyword>
<dbReference type="EMBL" id="CP003364">
    <property type="protein sequence ID" value="AGA30092.1"/>
    <property type="molecule type" value="Genomic_DNA"/>
</dbReference>
<dbReference type="Proteomes" id="UP000010798">
    <property type="component" value="Chromosome"/>
</dbReference>
<organism evidence="2 3">
    <name type="scientific">Singulisphaera acidiphila (strain ATCC BAA-1392 / DSM 18658 / VKM B-2454 / MOB10)</name>
    <dbReference type="NCBI Taxonomy" id="886293"/>
    <lineage>
        <taxon>Bacteria</taxon>
        <taxon>Pseudomonadati</taxon>
        <taxon>Planctomycetota</taxon>
        <taxon>Planctomycetia</taxon>
        <taxon>Isosphaerales</taxon>
        <taxon>Isosphaeraceae</taxon>
        <taxon>Singulisphaera</taxon>
    </lineage>
</organism>
<dbReference type="RefSeq" id="WP_015249184.1">
    <property type="nucleotide sequence ID" value="NC_019892.1"/>
</dbReference>